<dbReference type="SMR" id="Q55FH2"/>
<comment type="caution">
    <text evidence="8">The sequence shown here is derived from an EMBL/GenBank/DDBJ whole genome shotgun (WGS) entry which is preliminary data.</text>
</comment>
<feature type="transmembrane region" description="Helical" evidence="6">
    <location>
        <begin position="6"/>
        <end position="27"/>
    </location>
</feature>
<dbReference type="SUPFAM" id="SSF110581">
    <property type="entry name" value="Indigoidine synthase A-like"/>
    <property type="match status" value="1"/>
</dbReference>
<keyword evidence="6" id="KW-0812">Transmembrane</keyword>
<dbReference type="Pfam" id="PF00294">
    <property type="entry name" value="PfkB"/>
    <property type="match status" value="1"/>
</dbReference>
<keyword evidence="4" id="KW-0456">Lyase</keyword>
<dbReference type="SUPFAM" id="SSF53613">
    <property type="entry name" value="Ribokinase-like"/>
    <property type="match status" value="1"/>
</dbReference>
<proteinExistence type="inferred from homology"/>
<dbReference type="InterPro" id="IPR029056">
    <property type="entry name" value="Ribokinase-like"/>
</dbReference>
<dbReference type="InterPro" id="IPR007342">
    <property type="entry name" value="PsuG"/>
</dbReference>
<sequence length="765" mass="84427">MNFKIIYFIILSIIVSYFSKIGIDYYFSSDEIKERYSLFEYVVNDQIIKFGSNRDRDLFDRSHYNEEVFYNIKISKEVQDALRYGKPIVSLESTIISHGMPFPQNYETALEVESIVRSYGVIPATIAILNGTIHIGLTEKEIHYLATVGKDAIKTSRRDIAMVTSMGKTGSTTVSATILFSNLVGIKVFVTGGLGGVHRGAETSLDVSADLTELGKNGVMVVSAGVKSILDIGKTLEYLETQGVTVVTFGSDEFPAFFTKHSGVKTPNRLDTVDQCAKLLYSNQLLQLKSGMVVAVPPRDNEHSELIDRAIKESIEQSKVDGILGKDITPYLLKKVNEKTGGKSLESNIELVKNNARIGSQISKHYYNLLKNKQSPTSSTTTIKGDELVFNYFDQRVNTFLRNYFKTLSAETLLLNGPNKLKGLNGPKPNKQLADNHIEYDIVVVGGAVIDMISHPFKESGFQMETSNPGAISIKMGGVGRNVAEVLSRLQMNSLFISLVGDDVHSGLLMESFQKMNLSSNGVGIKVGSKTAIYNAIMNDRGDLAVAIAQMDIFDEITPSYISKFDLTSSKLLVFDGNIPIESMTYLAQLSRSKGIKLWFEPTSVYKSSKIVESFILSSITYISPNRDELIKISNEIIKKGLIKFENIINNDINDLENIKKHSIILIESGIKYIITKMGSKGVLLAYKKDDGEFKFELFSAPEVPDNKIVDVTGAGDSLVGCTIYSILLGHNLTTAIPQYGTPCAKESLLSTNPVSPNIKISLFK</sequence>
<dbReference type="PANTHER" id="PTHR42909">
    <property type="entry name" value="ZGC:136858"/>
    <property type="match status" value="1"/>
</dbReference>
<dbReference type="RefSeq" id="XP_647561.1">
    <property type="nucleotide sequence ID" value="XM_642469.1"/>
</dbReference>
<dbReference type="CDD" id="cd01941">
    <property type="entry name" value="YeiC_kinase_like"/>
    <property type="match status" value="1"/>
</dbReference>
<evidence type="ECO:0000256" key="5">
    <source>
        <dbReference type="ARBA" id="ARBA00023295"/>
    </source>
</evidence>
<dbReference type="GO" id="GO:0004730">
    <property type="term" value="F:pseudouridylate synthase activity"/>
    <property type="evidence" value="ECO:0000318"/>
    <property type="project" value="GO_Central"/>
</dbReference>
<evidence type="ECO:0000256" key="3">
    <source>
        <dbReference type="ARBA" id="ARBA00023211"/>
    </source>
</evidence>
<dbReference type="InterPro" id="IPR022830">
    <property type="entry name" value="Indigdn_synthA-like"/>
</dbReference>
<dbReference type="InterPro" id="IPR011611">
    <property type="entry name" value="PfkB_dom"/>
</dbReference>
<dbReference type="FunCoup" id="Q55FH2">
    <property type="interactions" value="3"/>
</dbReference>
<evidence type="ECO:0000259" key="7">
    <source>
        <dbReference type="Pfam" id="PF00294"/>
    </source>
</evidence>
<evidence type="ECO:0000256" key="4">
    <source>
        <dbReference type="ARBA" id="ARBA00023239"/>
    </source>
</evidence>
<dbReference type="PhylomeDB" id="Q55FH2"/>
<dbReference type="PaxDb" id="44689-DDB0305308"/>
<accession>Q55FH2</accession>
<keyword evidence="1" id="KW-0479">Metal-binding</keyword>
<dbReference type="Gene3D" id="3.40.1190.20">
    <property type="match status" value="1"/>
</dbReference>
<dbReference type="HAMAP" id="MF_01876">
    <property type="entry name" value="PsiMP_glycosidase"/>
    <property type="match status" value="1"/>
</dbReference>
<dbReference type="EMBL" id="AAFI02000003">
    <property type="protein sequence ID" value="EAL73512.1"/>
    <property type="molecule type" value="Genomic_DNA"/>
</dbReference>
<organism evidence="8 9">
    <name type="scientific">Dictyostelium discoideum</name>
    <name type="common">Social amoeba</name>
    <dbReference type="NCBI Taxonomy" id="44689"/>
    <lineage>
        <taxon>Eukaryota</taxon>
        <taxon>Amoebozoa</taxon>
        <taxon>Evosea</taxon>
        <taxon>Eumycetozoa</taxon>
        <taxon>Dictyostelia</taxon>
        <taxon>Dictyosteliales</taxon>
        <taxon>Dictyosteliaceae</taxon>
        <taxon>Dictyostelium</taxon>
    </lineage>
</organism>
<keyword evidence="6" id="KW-0472">Membrane</keyword>
<dbReference type="OMA" id="FNCIIAT"/>
<dbReference type="PANTHER" id="PTHR42909:SF1">
    <property type="entry name" value="CARBOHYDRATE KINASE PFKB DOMAIN-CONTAINING PROTEIN"/>
    <property type="match status" value="1"/>
</dbReference>
<keyword evidence="2" id="KW-0378">Hydrolase</keyword>
<evidence type="ECO:0000313" key="9">
    <source>
        <dbReference type="Proteomes" id="UP000002195"/>
    </source>
</evidence>
<dbReference type="Proteomes" id="UP000002195">
    <property type="component" value="Unassembled WGS sequence"/>
</dbReference>
<protein>
    <recommendedName>
        <fullName evidence="7">Carbohydrate kinase PfkB domain-containing protein</fullName>
    </recommendedName>
</protein>
<dbReference type="GO" id="GO:0005737">
    <property type="term" value="C:cytoplasm"/>
    <property type="evidence" value="ECO:0000318"/>
    <property type="project" value="GO_Central"/>
</dbReference>
<dbReference type="GeneID" id="8616371"/>
<dbReference type="VEuPathDB" id="AmoebaDB:DDB_G0268118"/>
<keyword evidence="3" id="KW-0464">Manganese</keyword>
<reference evidence="8 9" key="1">
    <citation type="journal article" date="2005" name="Nature">
        <title>The genome of the social amoeba Dictyostelium discoideum.</title>
        <authorList>
            <consortium name="The Dictyostelium discoideum Sequencing Consortium"/>
            <person name="Eichinger L."/>
            <person name="Pachebat J.A."/>
            <person name="Glockner G."/>
            <person name="Rajandream M.A."/>
            <person name="Sucgang R."/>
            <person name="Berriman M."/>
            <person name="Song J."/>
            <person name="Olsen R."/>
            <person name="Szafranski K."/>
            <person name="Xu Q."/>
            <person name="Tunggal B."/>
            <person name="Kummerfeld S."/>
            <person name="Madera M."/>
            <person name="Konfortov B.A."/>
            <person name="Rivero F."/>
            <person name="Bankier A.T."/>
            <person name="Lehmann R."/>
            <person name="Hamlin N."/>
            <person name="Davies R."/>
            <person name="Gaudet P."/>
            <person name="Fey P."/>
            <person name="Pilcher K."/>
            <person name="Chen G."/>
            <person name="Saunders D."/>
            <person name="Sodergren E."/>
            <person name="Davis P."/>
            <person name="Kerhornou A."/>
            <person name="Nie X."/>
            <person name="Hall N."/>
            <person name="Anjard C."/>
            <person name="Hemphill L."/>
            <person name="Bason N."/>
            <person name="Farbrother P."/>
            <person name="Desany B."/>
            <person name="Just E."/>
            <person name="Morio T."/>
            <person name="Rost R."/>
            <person name="Churcher C."/>
            <person name="Cooper J."/>
            <person name="Haydock S."/>
            <person name="van Driessche N."/>
            <person name="Cronin A."/>
            <person name="Goodhead I."/>
            <person name="Muzny D."/>
            <person name="Mourier T."/>
            <person name="Pain A."/>
            <person name="Lu M."/>
            <person name="Harper D."/>
            <person name="Lindsay R."/>
            <person name="Hauser H."/>
            <person name="James K."/>
            <person name="Quiles M."/>
            <person name="Madan Babu M."/>
            <person name="Saito T."/>
            <person name="Buchrieser C."/>
            <person name="Wardroper A."/>
            <person name="Felder M."/>
            <person name="Thangavelu M."/>
            <person name="Johnson D."/>
            <person name="Knights A."/>
            <person name="Loulseged H."/>
            <person name="Mungall K."/>
            <person name="Oliver K."/>
            <person name="Price C."/>
            <person name="Quail M.A."/>
            <person name="Urushihara H."/>
            <person name="Hernandez J."/>
            <person name="Rabbinowitsch E."/>
            <person name="Steffen D."/>
            <person name="Sanders M."/>
            <person name="Ma J."/>
            <person name="Kohara Y."/>
            <person name="Sharp S."/>
            <person name="Simmonds M."/>
            <person name="Spiegler S."/>
            <person name="Tivey A."/>
            <person name="Sugano S."/>
            <person name="White B."/>
            <person name="Walker D."/>
            <person name="Woodward J."/>
            <person name="Winckler T."/>
            <person name="Tanaka Y."/>
            <person name="Shaulsky G."/>
            <person name="Schleicher M."/>
            <person name="Weinstock G."/>
            <person name="Rosenthal A."/>
            <person name="Cox E.C."/>
            <person name="Chisholm R.L."/>
            <person name="Gibbs R."/>
            <person name="Loomis W.F."/>
            <person name="Platzer M."/>
            <person name="Kay R.R."/>
            <person name="Williams J."/>
            <person name="Dear P.H."/>
            <person name="Noegel A.A."/>
            <person name="Barrell B."/>
            <person name="Kuspa A."/>
        </authorList>
    </citation>
    <scope>NUCLEOTIDE SEQUENCE [LARGE SCALE GENOMIC DNA]</scope>
    <source>
        <strain evidence="8 9">AX4</strain>
    </source>
</reference>
<feature type="domain" description="Carbohydrate kinase PfkB" evidence="7">
    <location>
        <begin position="441"/>
        <end position="757"/>
    </location>
</feature>
<dbReference type="Gene3D" id="3.40.1790.10">
    <property type="entry name" value="Indigoidine synthase domain"/>
    <property type="match status" value="1"/>
</dbReference>
<keyword evidence="9" id="KW-1185">Reference proteome</keyword>
<evidence type="ECO:0000256" key="1">
    <source>
        <dbReference type="ARBA" id="ARBA00022723"/>
    </source>
</evidence>
<dbReference type="eggNOG" id="KOG3009">
    <property type="taxonomic scope" value="Eukaryota"/>
</dbReference>
<dbReference type="dictyBase" id="DDB_G0268118"/>
<dbReference type="GO" id="GO:0016798">
    <property type="term" value="F:hydrolase activity, acting on glycosyl bonds"/>
    <property type="evidence" value="ECO:0007669"/>
    <property type="project" value="UniProtKB-KW"/>
</dbReference>
<dbReference type="Pfam" id="PF04227">
    <property type="entry name" value="Indigoidine_A"/>
    <property type="match status" value="1"/>
</dbReference>
<keyword evidence="6" id="KW-1133">Transmembrane helix</keyword>
<keyword evidence="5" id="KW-0326">Glycosidase</keyword>
<evidence type="ECO:0000256" key="2">
    <source>
        <dbReference type="ARBA" id="ARBA00022801"/>
    </source>
</evidence>
<dbReference type="InParanoid" id="Q55FH2"/>
<dbReference type="STRING" id="44689.Q55FH2"/>
<evidence type="ECO:0000256" key="6">
    <source>
        <dbReference type="SAM" id="Phobius"/>
    </source>
</evidence>
<dbReference type="AlphaFoldDB" id="Q55FH2"/>
<gene>
    <name evidence="8" type="ORF">DDB_G0268118</name>
</gene>
<dbReference type="GO" id="GO:0046872">
    <property type="term" value="F:metal ion binding"/>
    <property type="evidence" value="ECO:0007669"/>
    <property type="project" value="UniProtKB-KW"/>
</dbReference>
<name>Q55FH2_DICDI</name>
<dbReference type="KEGG" id="ddi:DDB_G0268118"/>
<dbReference type="HOGENOM" id="CLU_012201_3_2_1"/>
<evidence type="ECO:0000313" key="8">
    <source>
        <dbReference type="EMBL" id="EAL73512.1"/>
    </source>
</evidence>